<protein>
    <recommendedName>
        <fullName evidence="4">Galactose oxidase-like protein</fullName>
    </recommendedName>
</protein>
<comment type="caution">
    <text evidence="2">The sequence shown here is derived from an EMBL/GenBank/DDBJ whole genome shotgun (WGS) entry which is preliminary data.</text>
</comment>
<organism evidence="2 3">
    <name type="scientific">Actinocorallia longicatena</name>
    <dbReference type="NCBI Taxonomy" id="111803"/>
    <lineage>
        <taxon>Bacteria</taxon>
        <taxon>Bacillati</taxon>
        <taxon>Actinomycetota</taxon>
        <taxon>Actinomycetes</taxon>
        <taxon>Streptosporangiales</taxon>
        <taxon>Thermomonosporaceae</taxon>
        <taxon>Actinocorallia</taxon>
    </lineage>
</organism>
<evidence type="ECO:0000256" key="1">
    <source>
        <dbReference type="SAM" id="SignalP"/>
    </source>
</evidence>
<reference evidence="3" key="1">
    <citation type="journal article" date="2019" name="Int. J. Syst. Evol. Microbiol.">
        <title>The Global Catalogue of Microorganisms (GCM) 10K type strain sequencing project: providing services to taxonomists for standard genome sequencing and annotation.</title>
        <authorList>
            <consortium name="The Broad Institute Genomics Platform"/>
            <consortium name="The Broad Institute Genome Sequencing Center for Infectious Disease"/>
            <person name="Wu L."/>
            <person name="Ma J."/>
        </authorList>
    </citation>
    <scope>NUCLEOTIDE SEQUENCE [LARGE SCALE GENOMIC DNA]</scope>
    <source>
        <strain evidence="3">JCM 9377</strain>
    </source>
</reference>
<dbReference type="EMBL" id="BAAAUV010000001">
    <property type="protein sequence ID" value="GAA3193824.1"/>
    <property type="molecule type" value="Genomic_DNA"/>
</dbReference>
<name>A0ABP6PWT3_9ACTN</name>
<sequence length="366" mass="39227">MRGRAFMAGLLVVVTPAAAGAAPAGRAAPWKVVKLSGLRGMDSLYDIVAAGPNAAWAVGERRADSNPRALAYHWNGRSWRRTPLPAGLGPSPRLAAAPGAGAWMLADSCAGSKGGSCAKSTILRWTGRAWRPVFRSGLLLGELAVAGRRDVWAFGTGRDRRKALHFDGRHWHRAKVPGEVVQAAAVSRTDIWAVAGGGEEDLGPAPRTVLHFDGRRWTTVRGVLPKKSGRSSRLSGISVIRGRVVLAGAFHPGWEEEGFLVRRTSKGWTREDLPPTHFGGWIPGAPVPDGRGGLWMRVWSYDDEDIRIGVAHRTGGGAWSIRQIYDGSGETRSVGRLEALAPAGGVLWLVGSIDRPEDAFIARRAT</sequence>
<proteinExistence type="predicted"/>
<evidence type="ECO:0008006" key="4">
    <source>
        <dbReference type="Google" id="ProtNLM"/>
    </source>
</evidence>
<feature type="signal peptide" evidence="1">
    <location>
        <begin position="1"/>
        <end position="21"/>
    </location>
</feature>
<feature type="chain" id="PRO_5047515781" description="Galactose oxidase-like protein" evidence="1">
    <location>
        <begin position="22"/>
        <end position="366"/>
    </location>
</feature>
<dbReference type="RefSeq" id="WP_344821329.1">
    <property type="nucleotide sequence ID" value="NZ_BAAAUV010000001.1"/>
</dbReference>
<evidence type="ECO:0000313" key="3">
    <source>
        <dbReference type="Proteomes" id="UP001501237"/>
    </source>
</evidence>
<keyword evidence="1" id="KW-0732">Signal</keyword>
<keyword evidence="3" id="KW-1185">Reference proteome</keyword>
<dbReference type="Proteomes" id="UP001501237">
    <property type="component" value="Unassembled WGS sequence"/>
</dbReference>
<accession>A0ABP6PWT3</accession>
<gene>
    <name evidence="2" type="ORF">GCM10010468_03310</name>
</gene>
<evidence type="ECO:0000313" key="2">
    <source>
        <dbReference type="EMBL" id="GAA3193824.1"/>
    </source>
</evidence>